<comment type="subcellular location">
    <subcellularLocation>
        <location evidence="1">Nucleus</location>
    </subcellularLocation>
</comment>
<evidence type="ECO:0000256" key="3">
    <source>
        <dbReference type="SAM" id="MobiDB-lite"/>
    </source>
</evidence>
<feature type="compositionally biased region" description="Low complexity" evidence="3">
    <location>
        <begin position="1188"/>
        <end position="1209"/>
    </location>
</feature>
<dbReference type="GO" id="GO:0003676">
    <property type="term" value="F:nucleic acid binding"/>
    <property type="evidence" value="ECO:0007669"/>
    <property type="project" value="InterPro"/>
</dbReference>
<evidence type="ECO:0000256" key="1">
    <source>
        <dbReference type="ARBA" id="ARBA00004123"/>
    </source>
</evidence>
<dbReference type="GO" id="GO:0005634">
    <property type="term" value="C:nucleus"/>
    <property type="evidence" value="ECO:0007669"/>
    <property type="project" value="UniProtKB-SubCell"/>
</dbReference>
<feature type="domain" description="RSE1/DDB1/CPSF1 first beta-propeller" evidence="5">
    <location>
        <begin position="15"/>
        <end position="401"/>
    </location>
</feature>
<evidence type="ECO:0000313" key="8">
    <source>
        <dbReference type="Proteomes" id="UP000305067"/>
    </source>
</evidence>
<evidence type="ECO:0000259" key="5">
    <source>
        <dbReference type="Pfam" id="PF10433"/>
    </source>
</evidence>
<dbReference type="InterPro" id="IPR015943">
    <property type="entry name" value="WD40/YVTN_repeat-like_dom_sf"/>
</dbReference>
<feature type="compositionally biased region" description="Polar residues" evidence="3">
    <location>
        <begin position="409"/>
        <end position="431"/>
    </location>
</feature>
<proteinExistence type="predicted"/>
<feature type="domain" description="RSE1/DDB1/CPSF1 C-terminal" evidence="4">
    <location>
        <begin position="1108"/>
        <end position="1287"/>
    </location>
</feature>
<feature type="domain" description="RSE1/DDB1/CPSF1 C-terminal" evidence="4">
    <location>
        <begin position="912"/>
        <end position="1085"/>
    </location>
</feature>
<keyword evidence="2" id="KW-0539">Nucleus</keyword>
<evidence type="ECO:0000259" key="4">
    <source>
        <dbReference type="Pfam" id="PF03178"/>
    </source>
</evidence>
<dbReference type="Pfam" id="PF03178">
    <property type="entry name" value="CPSF_A"/>
    <property type="match status" value="2"/>
</dbReference>
<name>A0A5C3QL80_9AGAR</name>
<dbReference type="InterPro" id="IPR050358">
    <property type="entry name" value="RSE1/DDB1/CFT1"/>
</dbReference>
<feature type="region of interest" description="Disordered" evidence="3">
    <location>
        <begin position="394"/>
        <end position="439"/>
    </location>
</feature>
<dbReference type="OrthoDB" id="433457at2759"/>
<keyword evidence="8" id="KW-1185">Reference proteome</keyword>
<dbReference type="PANTHER" id="PTHR10644">
    <property type="entry name" value="DNA REPAIR/RNA PROCESSING CPSF FAMILY"/>
    <property type="match status" value="1"/>
</dbReference>
<protein>
    <submittedName>
        <fullName evidence="7">Mono-functional DNA-alkylating methyl methanesulfonate N-term-domain-containing protein</fullName>
    </submittedName>
</protein>
<evidence type="ECO:0000259" key="6">
    <source>
        <dbReference type="Pfam" id="PF23726"/>
    </source>
</evidence>
<feature type="domain" description="RSE1/DDB1/CPSF1 second beta-propeller" evidence="6">
    <location>
        <begin position="503"/>
        <end position="841"/>
    </location>
</feature>
<evidence type="ECO:0000313" key="7">
    <source>
        <dbReference type="EMBL" id="TFL02277.1"/>
    </source>
</evidence>
<dbReference type="Gene3D" id="1.10.150.910">
    <property type="match status" value="1"/>
</dbReference>
<dbReference type="Proteomes" id="UP000305067">
    <property type="component" value="Unassembled WGS sequence"/>
</dbReference>
<evidence type="ECO:0000256" key="2">
    <source>
        <dbReference type="ARBA" id="ARBA00023242"/>
    </source>
</evidence>
<dbReference type="Pfam" id="PF23726">
    <property type="entry name" value="Beta-prop_RSE1_2nd"/>
    <property type="match status" value="1"/>
</dbReference>
<dbReference type="STRING" id="1884261.A0A5C3QL80"/>
<dbReference type="Gene3D" id="2.130.10.10">
    <property type="entry name" value="YVTN repeat-like/Quinoprotein amine dehydrogenase"/>
    <property type="match status" value="3"/>
</dbReference>
<dbReference type="InterPro" id="IPR004871">
    <property type="entry name" value="RSE1/DDB1/CPSF1_C"/>
</dbReference>
<organism evidence="7 8">
    <name type="scientific">Pterulicium gracile</name>
    <dbReference type="NCBI Taxonomy" id="1884261"/>
    <lineage>
        <taxon>Eukaryota</taxon>
        <taxon>Fungi</taxon>
        <taxon>Dikarya</taxon>
        <taxon>Basidiomycota</taxon>
        <taxon>Agaricomycotina</taxon>
        <taxon>Agaricomycetes</taxon>
        <taxon>Agaricomycetidae</taxon>
        <taxon>Agaricales</taxon>
        <taxon>Pleurotineae</taxon>
        <taxon>Pterulaceae</taxon>
        <taxon>Pterulicium</taxon>
    </lineage>
</organism>
<dbReference type="InterPro" id="IPR058543">
    <property type="entry name" value="Beta-prop_RSE1/DDB1/CPSF1_2nd"/>
</dbReference>
<accession>A0A5C3QL80</accession>
<gene>
    <name evidence="7" type="ORF">BDV98DRAFT_566997</name>
</gene>
<dbReference type="InterPro" id="IPR018846">
    <property type="entry name" value="Beta-prop_RSE1/DDB1/CPSF1_1st"/>
</dbReference>
<dbReference type="EMBL" id="ML178823">
    <property type="protein sequence ID" value="TFL02277.1"/>
    <property type="molecule type" value="Genomic_DNA"/>
</dbReference>
<feature type="region of interest" description="Disordered" evidence="3">
    <location>
        <begin position="1184"/>
        <end position="1209"/>
    </location>
</feature>
<dbReference type="Pfam" id="PF10433">
    <property type="entry name" value="Beta-prop_RSE1_1st"/>
    <property type="match status" value="1"/>
</dbReference>
<reference evidence="7 8" key="1">
    <citation type="journal article" date="2019" name="Nat. Ecol. Evol.">
        <title>Megaphylogeny resolves global patterns of mushroom evolution.</title>
        <authorList>
            <person name="Varga T."/>
            <person name="Krizsan K."/>
            <person name="Foldi C."/>
            <person name="Dima B."/>
            <person name="Sanchez-Garcia M."/>
            <person name="Sanchez-Ramirez S."/>
            <person name="Szollosi G.J."/>
            <person name="Szarkandi J.G."/>
            <person name="Papp V."/>
            <person name="Albert L."/>
            <person name="Andreopoulos W."/>
            <person name="Angelini C."/>
            <person name="Antonin V."/>
            <person name="Barry K.W."/>
            <person name="Bougher N.L."/>
            <person name="Buchanan P."/>
            <person name="Buyck B."/>
            <person name="Bense V."/>
            <person name="Catcheside P."/>
            <person name="Chovatia M."/>
            <person name="Cooper J."/>
            <person name="Damon W."/>
            <person name="Desjardin D."/>
            <person name="Finy P."/>
            <person name="Geml J."/>
            <person name="Haridas S."/>
            <person name="Hughes K."/>
            <person name="Justo A."/>
            <person name="Karasinski D."/>
            <person name="Kautmanova I."/>
            <person name="Kiss B."/>
            <person name="Kocsube S."/>
            <person name="Kotiranta H."/>
            <person name="LaButti K.M."/>
            <person name="Lechner B.E."/>
            <person name="Liimatainen K."/>
            <person name="Lipzen A."/>
            <person name="Lukacs Z."/>
            <person name="Mihaltcheva S."/>
            <person name="Morgado L.N."/>
            <person name="Niskanen T."/>
            <person name="Noordeloos M.E."/>
            <person name="Ohm R.A."/>
            <person name="Ortiz-Santana B."/>
            <person name="Ovrebo C."/>
            <person name="Racz N."/>
            <person name="Riley R."/>
            <person name="Savchenko A."/>
            <person name="Shiryaev A."/>
            <person name="Soop K."/>
            <person name="Spirin V."/>
            <person name="Szebenyi C."/>
            <person name="Tomsovsky M."/>
            <person name="Tulloss R.E."/>
            <person name="Uehling J."/>
            <person name="Grigoriev I.V."/>
            <person name="Vagvolgyi C."/>
            <person name="Papp T."/>
            <person name="Martin F.M."/>
            <person name="Miettinen O."/>
            <person name="Hibbett D.S."/>
            <person name="Nagy L.G."/>
        </authorList>
    </citation>
    <scope>NUCLEOTIDE SEQUENCE [LARGE SCALE GENOMIC DNA]</scope>
    <source>
        <strain evidence="7 8">CBS 309.79</strain>
    </source>
</reference>
<feature type="region of interest" description="Disordered" evidence="3">
    <location>
        <begin position="272"/>
        <end position="306"/>
    </location>
</feature>
<sequence>MKLVTTYFQPTSVLDSFKCRLSDTLKNEQLLRVYLNRIEVADIAPEGLQHRCSVTIRGKVLTAARLPVKGAAWSRVLVLTDHPDPELILLEYDDRLGRLTQVKGQSMYEQGPRPMEYLNTVVIDPAGKYAIVCCYAGKLKVIVFVGDDDEEEEDDEVFSEFDVVLPEMSVLSLAILEDSTVGILHIDFQQRLQLLSRSLSLSTQDLSSSPSELVPKTIIKPSSVSLPTTDLLPHLVPIPSTNVEQGGVMILGGRKILFFAYCSEEEQQRLASRRRRLDSKKSGKDAEGVAAAKKKEQERDDKRRKPTAWVSWPWGEVAAWGGTDVPTRFLVGDAFGKIAMISADISGEHGIILIPLGQTSSPTTITYLSSQILFLGSHVGPSLLLRLSTSPVDKSGTSFPPSKEHKVIQASSLGNQSASSKGKQRRMSTNETESDTDGRMGTLIETEGAYILSADSFKNIAPVSDAIIIDPEESGHKAVITCSGGRNTGSLHVLRNGADFKEVGSVAGVEGVTDVWAIRKGSEDEFHTHVVMSTLEQTHVFAIDKLDQFTHLPPPTGFDTSLPTLAMSARPLLRRIDNTYVIVQVTERALNLLTYNEEMQSFFLGMGKYDTWVPDGEGVRITAASVNGGQIVLGLSSKKLVVVYLHPSLGFWVLELAVQDQIASISCDLASPSNPNSAHCIAVSYWASNVVQLIQFVADGELPKMVVTDSVTLDAFPRSLLLHDFGQGQDDDEQLFIPYLLVGTSTGDVITYPFVKDYELCKLEKGKCSVSFGHAPVSLRTCVIGGGAGGSKSKSNSGSKETKTAVFAAGNRASLVFWGEGRLKTSPVLLKDVASTTSIDVPGQVGSKIMVVYTTGFSIGHIEALEKMHVHSTETGYENPRRIAHDSASRTLAVAFRQVRATKVAEFAEPPKSYLKLMEDVSLRSIDSATYEVGTHEEIVSLQNLSLTIRTGRETGEAANYYCAGTAFHDHEDSEPKKGRVLVFEVRYGDSAQRGTSLRLVAEGDVNGCVYALASINGLLAATVNSDVIIMQMAQDSATTEQKLFLEQEASRSHNYFATSLSVHKDRLILGDRISSVSVLRLSEQKGKARRTRDSMDVDGEDSASTQRVLKVVARDYSPLLPVCLTGIEDGGVIGADALMNLFSFRVVSDRGKSFLEKDACYYAADLITKIIKGAVVMNTEIPGAEQSRSSSTSKRNDSGSSESSCLSPSHVCFTPSGAISVIVDVKSETLAIRLTALERNLARVTKGVGSDSQAKFRKPRVRTFTKDKEEQPSYGFLDGDFLEEFLKITDEEQVRAILEGESEAEKVDMSGDAVRHVLGTLQGLH</sequence>
<feature type="compositionally biased region" description="Basic and acidic residues" evidence="3">
    <location>
        <begin position="279"/>
        <end position="303"/>
    </location>
</feature>